<evidence type="ECO:0000256" key="1">
    <source>
        <dbReference type="ARBA" id="ARBA00006773"/>
    </source>
</evidence>
<dbReference type="RefSeq" id="WP_089740505.1">
    <property type="nucleotide sequence ID" value="NZ_FOGL01000007.1"/>
</dbReference>
<dbReference type="SUPFAM" id="SSF51556">
    <property type="entry name" value="Metallo-dependent hydrolases"/>
    <property type="match status" value="1"/>
</dbReference>
<dbReference type="Gene3D" id="3.20.20.140">
    <property type="entry name" value="Metal-dependent hydrolases"/>
    <property type="match status" value="1"/>
</dbReference>
<evidence type="ECO:0000256" key="4">
    <source>
        <dbReference type="ARBA" id="ARBA00047720"/>
    </source>
</evidence>
<evidence type="ECO:0000313" key="7">
    <source>
        <dbReference type="EMBL" id="SER63986.1"/>
    </source>
</evidence>
<feature type="domain" description="Adenine deaminase C-terminal" evidence="6">
    <location>
        <begin position="425"/>
        <end position="571"/>
    </location>
</feature>
<keyword evidence="8" id="KW-1185">Reference proteome</keyword>
<dbReference type="Pfam" id="PF13382">
    <property type="entry name" value="Adenine_deam_C"/>
    <property type="match status" value="1"/>
</dbReference>
<dbReference type="Proteomes" id="UP000199687">
    <property type="component" value="Unassembled WGS sequence"/>
</dbReference>
<dbReference type="EMBL" id="FOGL01000007">
    <property type="protein sequence ID" value="SER63986.1"/>
    <property type="molecule type" value="Genomic_DNA"/>
</dbReference>
<evidence type="ECO:0000256" key="2">
    <source>
        <dbReference type="ARBA" id="ARBA00012782"/>
    </source>
</evidence>
<dbReference type="STRING" id="531814.SAMN04487944_107104"/>
<evidence type="ECO:0000313" key="8">
    <source>
        <dbReference type="Proteomes" id="UP000199687"/>
    </source>
</evidence>
<dbReference type="InterPro" id="IPR032466">
    <property type="entry name" value="Metal_Hydrolase"/>
</dbReference>
<dbReference type="Gene3D" id="2.30.40.10">
    <property type="entry name" value="Urease, subunit C, domain 1"/>
    <property type="match status" value="1"/>
</dbReference>
<dbReference type="EC" id="3.5.4.2" evidence="2"/>
<accession>A0A1H9QU46</accession>
<dbReference type="AlphaFoldDB" id="A0A1H9QU46"/>
<gene>
    <name evidence="7" type="ORF">SAMN04487944_107104</name>
</gene>
<evidence type="ECO:0000256" key="3">
    <source>
        <dbReference type="ARBA" id="ARBA00022801"/>
    </source>
</evidence>
<name>A0A1H9QU46_9BACI</name>
<comment type="similarity">
    <text evidence="1">Belongs to the metallo-dependent hydrolases superfamily. Adenine deaminase family.</text>
</comment>
<protein>
    <recommendedName>
        <fullName evidence="2">adenine deaminase</fullName>
        <ecNumber evidence="2">3.5.4.2</ecNumber>
    </recommendedName>
</protein>
<dbReference type="PANTHER" id="PTHR11113:SF6">
    <property type="entry name" value="ADENINE DEAMINASE YERA-RELATED"/>
    <property type="match status" value="1"/>
</dbReference>
<dbReference type="PANTHER" id="PTHR11113">
    <property type="entry name" value="N-ACETYLGLUCOSAMINE-6-PHOSPHATE DEACETYLASE"/>
    <property type="match status" value="1"/>
</dbReference>
<dbReference type="OrthoDB" id="9775607at2"/>
<comment type="catalytic activity">
    <reaction evidence="4">
        <text>adenine + H2O + H(+) = hypoxanthine + NH4(+)</text>
        <dbReference type="Rhea" id="RHEA:23688"/>
        <dbReference type="ChEBI" id="CHEBI:15377"/>
        <dbReference type="ChEBI" id="CHEBI:15378"/>
        <dbReference type="ChEBI" id="CHEBI:16708"/>
        <dbReference type="ChEBI" id="CHEBI:17368"/>
        <dbReference type="ChEBI" id="CHEBI:28938"/>
        <dbReference type="EC" id="3.5.4.2"/>
    </reaction>
</comment>
<dbReference type="InterPro" id="IPR011059">
    <property type="entry name" value="Metal-dep_hydrolase_composite"/>
</dbReference>
<dbReference type="InterPro" id="IPR026912">
    <property type="entry name" value="Adenine_deam_C"/>
</dbReference>
<evidence type="ECO:0000259" key="5">
    <source>
        <dbReference type="Pfam" id="PF01979"/>
    </source>
</evidence>
<dbReference type="InterPro" id="IPR006680">
    <property type="entry name" value="Amidohydro-rel"/>
</dbReference>
<proteinExistence type="inferred from homology"/>
<feature type="domain" description="Amidohydrolase-related" evidence="5">
    <location>
        <begin position="78"/>
        <end position="362"/>
    </location>
</feature>
<sequence length="580" mass="66331">MNDHLYRWRNKEIRKQVAVIDEKEAPTLILKNAYYLNVFLRKWMEAHIWIYNDRIVYVGKKLPEKLTGVNIVDCSGKYIVPGYIEPHAHPFQLYNPYELAMYAGQTGTTTMMNDNLPWLYLTNREKAFSLLEDFMKLPVSMYWWARFDSQSQINEEQEILNDQEVHAWLQHEAVVQGGELTAWPQVLKDDDRILYWMQEAKRLRKPVEGHFPGASEKTLVKLKLLGASSDHEALSGEEVFHRLSMGYRIGLRNSSVRPDLGKLLRELQDLDLTTYDHLTMTTDGSTPSFYKNGIINQCIQIAIDNGVPAIEAYMMATYNAAEQFHLEERLGAIAPGRVAHINILESMDNATPVSVIAKGKWLKRDGEIIDHHVPVDWEKYGLGKLQLQWQLSERDLQFSMPVGLKMENDVIMKPYPISIDANTEQILASSDESFLMLGDREGEWRVNTIIKGFTKTLGGLASSYSLTGDIVLIGKSKSDLMLAFTRMKEIGGGIVLVHEGKVIFELPLTIAGMMFDGKMTKLMDIDQKLKDILIKHGYKYNDPPYSLLFLSSMHLPFVRITPLGIIDVKKKEILFPAIMR</sequence>
<dbReference type="GO" id="GO:0000034">
    <property type="term" value="F:adenine deaminase activity"/>
    <property type="evidence" value="ECO:0007669"/>
    <property type="project" value="UniProtKB-EC"/>
</dbReference>
<reference evidence="7 8" key="1">
    <citation type="submission" date="2016-10" db="EMBL/GenBank/DDBJ databases">
        <authorList>
            <person name="de Groot N.N."/>
        </authorList>
    </citation>
    <scope>NUCLEOTIDE SEQUENCE [LARGE SCALE GENOMIC DNA]</scope>
    <source>
        <strain evidence="7 8">CGMCC 1.7727</strain>
    </source>
</reference>
<organism evidence="7 8">
    <name type="scientific">Gracilibacillus ureilyticus</name>
    <dbReference type="NCBI Taxonomy" id="531814"/>
    <lineage>
        <taxon>Bacteria</taxon>
        <taxon>Bacillati</taxon>
        <taxon>Bacillota</taxon>
        <taxon>Bacilli</taxon>
        <taxon>Bacillales</taxon>
        <taxon>Bacillaceae</taxon>
        <taxon>Gracilibacillus</taxon>
    </lineage>
</organism>
<evidence type="ECO:0000259" key="6">
    <source>
        <dbReference type="Pfam" id="PF13382"/>
    </source>
</evidence>
<dbReference type="SUPFAM" id="SSF51338">
    <property type="entry name" value="Composite domain of metallo-dependent hydrolases"/>
    <property type="match status" value="1"/>
</dbReference>
<keyword evidence="3" id="KW-0378">Hydrolase</keyword>
<dbReference type="Pfam" id="PF01979">
    <property type="entry name" value="Amidohydro_1"/>
    <property type="match status" value="1"/>
</dbReference>